<dbReference type="FunFam" id="3.30.1490.20:FF:000010">
    <property type="entry name" value="Phosphoenolpyruvate synthase"/>
    <property type="match status" value="1"/>
</dbReference>
<organism evidence="19 20">
    <name type="scientific">Candidatus Roizmanbacteria bacterium RIFOXYA1_FULL_41_12</name>
    <dbReference type="NCBI Taxonomy" id="1802082"/>
    <lineage>
        <taxon>Bacteria</taxon>
        <taxon>Candidatus Roizmaniibacteriota</taxon>
    </lineage>
</organism>
<dbReference type="NCBIfam" id="TIGR01418">
    <property type="entry name" value="PEP_synth"/>
    <property type="match status" value="1"/>
</dbReference>
<dbReference type="PANTHER" id="PTHR43030:SF1">
    <property type="entry name" value="PHOSPHOENOLPYRUVATE SYNTHASE"/>
    <property type="match status" value="1"/>
</dbReference>
<name>A0A1F7K9X6_9BACT</name>
<evidence type="ECO:0000313" key="20">
    <source>
        <dbReference type="Proteomes" id="UP000178450"/>
    </source>
</evidence>
<evidence type="ECO:0000259" key="17">
    <source>
        <dbReference type="Pfam" id="PF01326"/>
    </source>
</evidence>
<dbReference type="Pfam" id="PF01326">
    <property type="entry name" value="PPDK_N"/>
    <property type="match status" value="1"/>
</dbReference>
<dbReference type="InterPro" id="IPR000121">
    <property type="entry name" value="PEP_util_C"/>
</dbReference>
<dbReference type="InterPro" id="IPR018274">
    <property type="entry name" value="PEP_util_AS"/>
</dbReference>
<dbReference type="GO" id="GO:0046872">
    <property type="term" value="F:metal ion binding"/>
    <property type="evidence" value="ECO:0007669"/>
    <property type="project" value="UniProtKB-KW"/>
</dbReference>
<evidence type="ECO:0000313" key="19">
    <source>
        <dbReference type="EMBL" id="OGK64631.1"/>
    </source>
</evidence>
<keyword evidence="12 15" id="KW-0460">Magnesium</keyword>
<dbReference type="InterPro" id="IPR015813">
    <property type="entry name" value="Pyrv/PenolPyrv_kinase-like_dom"/>
</dbReference>
<evidence type="ECO:0000256" key="15">
    <source>
        <dbReference type="PIRNR" id="PIRNR000854"/>
    </source>
</evidence>
<comment type="cofactor">
    <cofactor evidence="1 15">
        <name>Mg(2+)</name>
        <dbReference type="ChEBI" id="CHEBI:18420"/>
    </cofactor>
</comment>
<accession>A0A1F7K9X6</accession>
<dbReference type="InterPro" id="IPR036637">
    <property type="entry name" value="Phosphohistidine_dom_sf"/>
</dbReference>
<keyword evidence="9 15" id="KW-0547">Nucleotide-binding</keyword>
<evidence type="ECO:0000256" key="6">
    <source>
        <dbReference type="ARBA" id="ARBA00021623"/>
    </source>
</evidence>
<dbReference type="InterPro" id="IPR013815">
    <property type="entry name" value="ATP_grasp_subdomain_1"/>
</dbReference>
<dbReference type="NCBIfam" id="NF005057">
    <property type="entry name" value="PRK06464.1"/>
    <property type="match status" value="1"/>
</dbReference>
<dbReference type="GO" id="GO:0006094">
    <property type="term" value="P:gluconeogenesis"/>
    <property type="evidence" value="ECO:0007669"/>
    <property type="project" value="UniProtKB-UniPathway"/>
</dbReference>
<dbReference type="PROSITE" id="PS00370">
    <property type="entry name" value="PEP_ENZYMES_PHOS_SITE"/>
    <property type="match status" value="1"/>
</dbReference>
<evidence type="ECO:0000256" key="13">
    <source>
        <dbReference type="ARBA" id="ARBA00033470"/>
    </source>
</evidence>
<comment type="caution">
    <text evidence="19">The sequence shown here is derived from an EMBL/GenBank/DDBJ whole genome shotgun (WGS) entry which is preliminary data.</text>
</comment>
<protein>
    <recommendedName>
        <fullName evidence="6 15">Phosphoenolpyruvate synthase</fullName>
        <shortName evidence="15">PEP synthase</shortName>
        <ecNumber evidence="5 15">2.7.9.2</ecNumber>
    </recommendedName>
    <alternativeName>
        <fullName evidence="13 15">Pyruvate, water dikinase</fullName>
    </alternativeName>
</protein>
<keyword evidence="7 15" id="KW-0808">Transferase</keyword>
<reference evidence="19 20" key="1">
    <citation type="journal article" date="2016" name="Nat. Commun.">
        <title>Thousands of microbial genomes shed light on interconnected biogeochemical processes in an aquifer system.</title>
        <authorList>
            <person name="Anantharaman K."/>
            <person name="Brown C.T."/>
            <person name="Hug L.A."/>
            <person name="Sharon I."/>
            <person name="Castelle C.J."/>
            <person name="Probst A.J."/>
            <person name="Thomas B.C."/>
            <person name="Singh A."/>
            <person name="Wilkins M.J."/>
            <person name="Karaoz U."/>
            <person name="Brodie E.L."/>
            <person name="Williams K.H."/>
            <person name="Hubbard S.S."/>
            <person name="Banfield J.F."/>
        </authorList>
    </citation>
    <scope>NUCLEOTIDE SEQUENCE [LARGE SCALE GENOMIC DNA]</scope>
</reference>
<dbReference type="PANTHER" id="PTHR43030">
    <property type="entry name" value="PHOSPHOENOLPYRUVATE SYNTHASE"/>
    <property type="match status" value="1"/>
</dbReference>
<evidence type="ECO:0000256" key="10">
    <source>
        <dbReference type="ARBA" id="ARBA00022777"/>
    </source>
</evidence>
<evidence type="ECO:0000256" key="14">
    <source>
        <dbReference type="ARBA" id="ARBA00047700"/>
    </source>
</evidence>
<dbReference type="PRINTS" id="PR01736">
    <property type="entry name" value="PHPHTRNFRASE"/>
</dbReference>
<evidence type="ECO:0000256" key="1">
    <source>
        <dbReference type="ARBA" id="ARBA00001946"/>
    </source>
</evidence>
<dbReference type="SUPFAM" id="SSF51621">
    <property type="entry name" value="Phosphoenolpyruvate/pyruvate domain"/>
    <property type="match status" value="1"/>
</dbReference>
<dbReference type="InterPro" id="IPR006319">
    <property type="entry name" value="PEP_synth"/>
</dbReference>
<keyword evidence="8 15" id="KW-0479">Metal-binding</keyword>
<dbReference type="Pfam" id="PF00391">
    <property type="entry name" value="PEP-utilizers"/>
    <property type="match status" value="1"/>
</dbReference>
<dbReference type="Pfam" id="PF02896">
    <property type="entry name" value="PEP-utilizers_C"/>
    <property type="match status" value="1"/>
</dbReference>
<dbReference type="InterPro" id="IPR040442">
    <property type="entry name" value="Pyrv_kinase-like_dom_sf"/>
</dbReference>
<evidence type="ECO:0000256" key="8">
    <source>
        <dbReference type="ARBA" id="ARBA00022723"/>
    </source>
</evidence>
<dbReference type="Gene3D" id="3.50.30.10">
    <property type="entry name" value="Phosphohistidine domain"/>
    <property type="match status" value="1"/>
</dbReference>
<evidence type="ECO:0000256" key="7">
    <source>
        <dbReference type="ARBA" id="ARBA00022679"/>
    </source>
</evidence>
<feature type="domain" description="PEP-utilising enzyme C-terminal" evidence="18">
    <location>
        <begin position="465"/>
        <end position="756"/>
    </location>
</feature>
<evidence type="ECO:0000256" key="5">
    <source>
        <dbReference type="ARBA" id="ARBA00011996"/>
    </source>
</evidence>
<proteinExistence type="inferred from homology"/>
<dbReference type="GO" id="GO:0008986">
    <property type="term" value="F:pyruvate, water dikinase activity"/>
    <property type="evidence" value="ECO:0007669"/>
    <property type="project" value="UniProtKB-EC"/>
</dbReference>
<evidence type="ECO:0000256" key="12">
    <source>
        <dbReference type="ARBA" id="ARBA00022842"/>
    </source>
</evidence>
<comment type="pathway">
    <text evidence="3 15">Carbohydrate biosynthesis; gluconeogenesis.</text>
</comment>
<dbReference type="InterPro" id="IPR002192">
    <property type="entry name" value="PPDK_AMP/ATP-bd"/>
</dbReference>
<keyword evidence="11 15" id="KW-0067">ATP-binding</keyword>
<evidence type="ECO:0000259" key="18">
    <source>
        <dbReference type="Pfam" id="PF02896"/>
    </source>
</evidence>
<gene>
    <name evidence="19" type="ORF">A2209_03515</name>
</gene>
<feature type="domain" description="PEP-utilising enzyme mobile" evidence="16">
    <location>
        <begin position="379"/>
        <end position="450"/>
    </location>
</feature>
<dbReference type="GO" id="GO:0005524">
    <property type="term" value="F:ATP binding"/>
    <property type="evidence" value="ECO:0007669"/>
    <property type="project" value="UniProtKB-KW"/>
</dbReference>
<dbReference type="Gene3D" id="3.30.470.20">
    <property type="entry name" value="ATP-grasp fold, B domain"/>
    <property type="match status" value="1"/>
</dbReference>
<evidence type="ECO:0000256" key="2">
    <source>
        <dbReference type="ARBA" id="ARBA00002988"/>
    </source>
</evidence>
<evidence type="ECO:0000259" key="16">
    <source>
        <dbReference type="Pfam" id="PF00391"/>
    </source>
</evidence>
<comment type="function">
    <text evidence="2 15">Catalyzes the phosphorylation of pyruvate to phosphoenolpyruvate.</text>
</comment>
<sequence>MDSKYILWFDEVDKNDIPRVGGKGANLGEMTKASFPIPFGFIVTSEAYFHFLKKQGIKDEIEAILKQLDANDPNNLHQTSKKIKALILHTPMPEEIAGQIRSSYEQIYEKEKGSRQLLEKVKQRVRASYSPPLVAVRSSATAEDLPDASFAGQQETFLNIKGETNLLRKVRECWASLFTERAIFYRTEKKFNHFKVGLAAVVQRMVQSDKSGIMFTVDPVTNNKNVIVIEAIYGLGEYIVQGKVTPDQYLVNKKDMSLEKKTIGFQELKFVKAGTENKEVKLTHKIGQSQKLTKAEILVIAELGKKIEKHYYFPQDLEWAIEGKNFFIVQSRPITTLKEHQATTVTVKQEPFLQGDPASPGVATGVVVKIDSAREIGKIKPGDILLASATNPDYVPAMKKAAAIITEHGGRTSHAAIVSRELGIPCVVGVTEAMKRIKEKEVLTVNGANGFIYKGRIVIQQAQTSHKHYKTRTKIYLNLAEPEQAKEFSKLPVDGIGLLRAEFMIANIGEHPKSLLKKGQGHIFVNKLKADLTKICQAFYPRPVVYRATDFKTNEYRFLKGGKAFEPLENNPMLGYRGTYRYISEPETFELEIKAIQKVREQGLDNLHLMLPYVVLPSHLRTAKELVEKSGLKFGKSFRIWMMVELPVNVIMLEEFLKVGVHGVSIGSNDLTMLTLGVDRDNETVASLFDERNQAIYWALKRTISVCNNLGVTSSICGQSVSDYPEILEVVVKNGITSVSINHDAVYRVNNEIYHLEQPHK</sequence>
<evidence type="ECO:0000256" key="9">
    <source>
        <dbReference type="ARBA" id="ARBA00022741"/>
    </source>
</evidence>
<dbReference type="SUPFAM" id="SSF56059">
    <property type="entry name" value="Glutathione synthetase ATP-binding domain-like"/>
    <property type="match status" value="1"/>
</dbReference>
<dbReference type="Gene3D" id="3.20.20.60">
    <property type="entry name" value="Phosphoenolpyruvate-binding domains"/>
    <property type="match status" value="1"/>
</dbReference>
<dbReference type="Proteomes" id="UP000178450">
    <property type="component" value="Unassembled WGS sequence"/>
</dbReference>
<comment type="similarity">
    <text evidence="4 15">Belongs to the PEP-utilizing enzyme family.</text>
</comment>
<dbReference type="AlphaFoldDB" id="A0A1F7K9X6"/>
<dbReference type="SUPFAM" id="SSF52009">
    <property type="entry name" value="Phosphohistidine domain"/>
    <property type="match status" value="1"/>
</dbReference>
<keyword evidence="10 15" id="KW-0418">Kinase</keyword>
<dbReference type="EC" id="2.7.9.2" evidence="5 15"/>
<dbReference type="PIRSF" id="PIRSF000854">
    <property type="entry name" value="PEP_synthase"/>
    <property type="match status" value="1"/>
</dbReference>
<dbReference type="InterPro" id="IPR008279">
    <property type="entry name" value="PEP-util_enz_mobile_dom"/>
</dbReference>
<dbReference type="Gene3D" id="3.30.1490.20">
    <property type="entry name" value="ATP-grasp fold, A domain"/>
    <property type="match status" value="1"/>
</dbReference>
<evidence type="ECO:0000256" key="11">
    <source>
        <dbReference type="ARBA" id="ARBA00022840"/>
    </source>
</evidence>
<evidence type="ECO:0000256" key="3">
    <source>
        <dbReference type="ARBA" id="ARBA00004742"/>
    </source>
</evidence>
<comment type="catalytic activity">
    <reaction evidence="14 15">
        <text>pyruvate + ATP + H2O = phosphoenolpyruvate + AMP + phosphate + 2 H(+)</text>
        <dbReference type="Rhea" id="RHEA:11364"/>
        <dbReference type="ChEBI" id="CHEBI:15361"/>
        <dbReference type="ChEBI" id="CHEBI:15377"/>
        <dbReference type="ChEBI" id="CHEBI:15378"/>
        <dbReference type="ChEBI" id="CHEBI:30616"/>
        <dbReference type="ChEBI" id="CHEBI:43474"/>
        <dbReference type="ChEBI" id="CHEBI:58702"/>
        <dbReference type="ChEBI" id="CHEBI:456215"/>
        <dbReference type="EC" id="2.7.9.2"/>
    </reaction>
</comment>
<evidence type="ECO:0000256" key="4">
    <source>
        <dbReference type="ARBA" id="ARBA00007837"/>
    </source>
</evidence>
<dbReference type="EMBL" id="MGBG01000018">
    <property type="protein sequence ID" value="OGK64631.1"/>
    <property type="molecule type" value="Genomic_DNA"/>
</dbReference>
<dbReference type="UniPathway" id="UPA00138"/>
<feature type="domain" description="Pyruvate phosphate dikinase AMP/ATP-binding" evidence="17">
    <location>
        <begin position="18"/>
        <end position="346"/>
    </location>
</feature>